<evidence type="ECO:0000256" key="6">
    <source>
        <dbReference type="ARBA" id="ARBA00022490"/>
    </source>
</evidence>
<dbReference type="InterPro" id="IPR001752">
    <property type="entry name" value="Kinesin_motor_dom"/>
</dbReference>
<evidence type="ECO:0000256" key="8">
    <source>
        <dbReference type="ARBA" id="ARBA00022692"/>
    </source>
</evidence>
<dbReference type="GO" id="GO:0007018">
    <property type="term" value="P:microtubule-based movement"/>
    <property type="evidence" value="ECO:0007669"/>
    <property type="project" value="InterPro"/>
</dbReference>
<evidence type="ECO:0000256" key="13">
    <source>
        <dbReference type="ARBA" id="ARBA00022840"/>
    </source>
</evidence>
<proteinExistence type="inferred from homology"/>
<keyword evidence="8 23" id="KW-0812">Transmembrane</keyword>
<dbReference type="SMART" id="SM00220">
    <property type="entry name" value="S_TKc"/>
    <property type="match status" value="1"/>
</dbReference>
<dbReference type="PROSITE" id="PS50105">
    <property type="entry name" value="SAM_DOMAIN"/>
    <property type="match status" value="1"/>
</dbReference>
<evidence type="ECO:0000256" key="10">
    <source>
        <dbReference type="ARBA" id="ARBA00022723"/>
    </source>
</evidence>
<dbReference type="PROSITE" id="PS50011">
    <property type="entry name" value="PROTEIN_KINASE_DOM"/>
    <property type="match status" value="1"/>
</dbReference>
<feature type="transmembrane region" description="Helical" evidence="23">
    <location>
        <begin position="623"/>
        <end position="640"/>
    </location>
</feature>
<keyword evidence="6" id="KW-0963">Cytoplasm</keyword>
<dbReference type="FunFam" id="3.40.850.10:FF:000029">
    <property type="entry name" value="Kinesin-like protein KIF17"/>
    <property type="match status" value="1"/>
</dbReference>
<feature type="compositionally biased region" description="Gly residues" evidence="22">
    <location>
        <begin position="1823"/>
        <end position="1838"/>
    </location>
</feature>
<feature type="region of interest" description="Disordered" evidence="22">
    <location>
        <begin position="93"/>
        <end position="117"/>
    </location>
</feature>
<feature type="domain" description="Protein kinase" evidence="24">
    <location>
        <begin position="1106"/>
        <end position="1375"/>
    </location>
</feature>
<feature type="transmembrane region" description="Helical" evidence="23">
    <location>
        <begin position="487"/>
        <end position="508"/>
    </location>
</feature>
<dbReference type="Pfam" id="PF11145">
    <property type="entry name" value="DUF2921"/>
    <property type="match status" value="1"/>
</dbReference>
<dbReference type="EC" id="2.3.2.27" evidence="5"/>
<dbReference type="Gene3D" id="1.10.150.50">
    <property type="entry name" value="Transcription Factor, Ets-1"/>
    <property type="match status" value="1"/>
</dbReference>
<dbReference type="Pfam" id="PF00225">
    <property type="entry name" value="Kinesin"/>
    <property type="match status" value="1"/>
</dbReference>
<keyword evidence="14 23" id="KW-1133">Transmembrane helix</keyword>
<dbReference type="InterPro" id="IPR027417">
    <property type="entry name" value="P-loop_NTPase"/>
</dbReference>
<evidence type="ECO:0000256" key="23">
    <source>
        <dbReference type="SAM" id="Phobius"/>
    </source>
</evidence>
<keyword evidence="7" id="KW-0808">Transferase</keyword>
<feature type="region of interest" description="Disordered" evidence="22">
    <location>
        <begin position="2079"/>
        <end position="2217"/>
    </location>
</feature>
<evidence type="ECO:0000256" key="9">
    <source>
        <dbReference type="ARBA" id="ARBA00022701"/>
    </source>
</evidence>
<dbReference type="SMART" id="SM00129">
    <property type="entry name" value="KISc"/>
    <property type="match status" value="1"/>
</dbReference>
<dbReference type="InterPro" id="IPR001841">
    <property type="entry name" value="Znf_RING"/>
</dbReference>
<evidence type="ECO:0000256" key="5">
    <source>
        <dbReference type="ARBA" id="ARBA00012483"/>
    </source>
</evidence>
<reference evidence="29" key="2">
    <citation type="journal article" date="2023" name="Microbiol Resour">
        <title>Decontamination and Annotation of the Draft Genome Sequence of the Oomycete Lagenidium giganteum ARSEF 373.</title>
        <authorList>
            <person name="Morgan W.R."/>
            <person name="Tartar A."/>
        </authorList>
    </citation>
    <scope>NUCLEOTIDE SEQUENCE</scope>
    <source>
        <strain evidence="29">ARSEF 373</strain>
    </source>
</reference>
<feature type="region of interest" description="Disordered" evidence="22">
    <location>
        <begin position="1821"/>
        <end position="1840"/>
    </location>
</feature>
<keyword evidence="13 20" id="KW-0067">ATP-binding</keyword>
<feature type="domain" description="Kinesin motor" evidence="25">
    <location>
        <begin position="1458"/>
        <end position="1787"/>
    </location>
</feature>
<dbReference type="Pfam" id="PF13639">
    <property type="entry name" value="zf-RING_2"/>
    <property type="match status" value="1"/>
</dbReference>
<dbReference type="SUPFAM" id="SSF57850">
    <property type="entry name" value="RING/U-box"/>
    <property type="match status" value="1"/>
</dbReference>
<dbReference type="GO" id="GO:0005524">
    <property type="term" value="F:ATP binding"/>
    <property type="evidence" value="ECO:0007669"/>
    <property type="project" value="UniProtKB-UniRule"/>
</dbReference>
<organism evidence="29 30">
    <name type="scientific">Lagenidium giganteum</name>
    <dbReference type="NCBI Taxonomy" id="4803"/>
    <lineage>
        <taxon>Eukaryota</taxon>
        <taxon>Sar</taxon>
        <taxon>Stramenopiles</taxon>
        <taxon>Oomycota</taxon>
        <taxon>Peronosporomycetes</taxon>
        <taxon>Pythiales</taxon>
        <taxon>Pythiaceae</taxon>
    </lineage>
</organism>
<dbReference type="GO" id="GO:0008270">
    <property type="term" value="F:zinc ion binding"/>
    <property type="evidence" value="ECO:0007669"/>
    <property type="project" value="UniProtKB-KW"/>
</dbReference>
<keyword evidence="11 20" id="KW-0547">Nucleotide-binding</keyword>
<feature type="compositionally biased region" description="Basic and acidic residues" evidence="22">
    <location>
        <begin position="2098"/>
        <end position="2107"/>
    </location>
</feature>
<feature type="transmembrane region" description="Helical" evidence="23">
    <location>
        <begin position="586"/>
        <end position="603"/>
    </location>
</feature>
<feature type="region of interest" description="Disordered" evidence="22">
    <location>
        <begin position="1"/>
        <end position="36"/>
    </location>
</feature>
<feature type="compositionally biased region" description="Acidic residues" evidence="22">
    <location>
        <begin position="2116"/>
        <end position="2133"/>
    </location>
</feature>
<dbReference type="PANTHER" id="PTHR47969:SF21">
    <property type="entry name" value="KINESIN-LIKE PROTEIN"/>
    <property type="match status" value="1"/>
</dbReference>
<evidence type="ECO:0000256" key="3">
    <source>
        <dbReference type="ARBA" id="ARBA00004245"/>
    </source>
</evidence>
<dbReference type="SMART" id="SM00184">
    <property type="entry name" value="RING"/>
    <property type="match status" value="1"/>
</dbReference>
<comment type="subcellular location">
    <subcellularLocation>
        <location evidence="3">Cytoplasm</location>
        <location evidence="3">Cytoskeleton</location>
    </subcellularLocation>
    <subcellularLocation>
        <location evidence="2">Endomembrane system</location>
        <topology evidence="2">Multi-pass membrane protein</topology>
    </subcellularLocation>
</comment>
<feature type="domain" description="B box-type" evidence="28">
    <location>
        <begin position="757"/>
        <end position="803"/>
    </location>
</feature>
<feature type="domain" description="SAM" evidence="27">
    <location>
        <begin position="843"/>
        <end position="907"/>
    </location>
</feature>
<feature type="domain" description="RING-type" evidence="26">
    <location>
        <begin position="685"/>
        <end position="726"/>
    </location>
</feature>
<evidence type="ECO:0000259" key="24">
    <source>
        <dbReference type="PROSITE" id="PS50011"/>
    </source>
</evidence>
<feature type="transmembrane region" description="Helical" evidence="23">
    <location>
        <begin position="537"/>
        <end position="566"/>
    </location>
</feature>
<keyword evidence="12" id="KW-0833">Ubl conjugation pathway</keyword>
<dbReference type="PROSITE" id="PS00411">
    <property type="entry name" value="KINESIN_MOTOR_1"/>
    <property type="match status" value="1"/>
</dbReference>
<dbReference type="InterPro" id="IPR013083">
    <property type="entry name" value="Znf_RING/FYVE/PHD"/>
</dbReference>
<evidence type="ECO:0000256" key="15">
    <source>
        <dbReference type="ARBA" id="ARBA00023054"/>
    </source>
</evidence>
<evidence type="ECO:0000256" key="16">
    <source>
        <dbReference type="ARBA" id="ARBA00023136"/>
    </source>
</evidence>
<dbReference type="Gene3D" id="3.30.40.10">
    <property type="entry name" value="Zinc/RING finger domain, C3HC4 (zinc finger)"/>
    <property type="match status" value="1"/>
</dbReference>
<feature type="region of interest" description="Disordered" evidence="22">
    <location>
        <begin position="974"/>
        <end position="1007"/>
    </location>
</feature>
<evidence type="ECO:0000256" key="14">
    <source>
        <dbReference type="ARBA" id="ARBA00022989"/>
    </source>
</evidence>
<evidence type="ECO:0000256" key="17">
    <source>
        <dbReference type="ARBA" id="ARBA00023175"/>
    </source>
</evidence>
<comment type="similarity">
    <text evidence="20">Belongs to the TRAFAC class myosin-kinesin ATPase superfamily. Kinesin family.</text>
</comment>
<dbReference type="InterPro" id="IPR013761">
    <property type="entry name" value="SAM/pointed_sf"/>
</dbReference>
<keyword evidence="9" id="KW-0493">Microtubule</keyword>
<dbReference type="Pfam" id="PF00069">
    <property type="entry name" value="Pkinase"/>
    <property type="match status" value="1"/>
</dbReference>
<keyword evidence="15 21" id="KW-0175">Coiled coil</keyword>
<keyword evidence="10" id="KW-0479">Metal-binding</keyword>
<feature type="compositionally biased region" description="Gly residues" evidence="22">
    <location>
        <begin position="14"/>
        <end position="27"/>
    </location>
</feature>
<dbReference type="GO" id="GO:0012505">
    <property type="term" value="C:endomembrane system"/>
    <property type="evidence" value="ECO:0007669"/>
    <property type="project" value="UniProtKB-SubCell"/>
</dbReference>
<protein>
    <recommendedName>
        <fullName evidence="5">RING-type E3 ubiquitin transferase</fullName>
        <ecNumber evidence="5">2.3.2.27</ecNumber>
    </recommendedName>
</protein>
<dbReference type="SUPFAM" id="SSF52540">
    <property type="entry name" value="P-loop containing nucleoside triphosphate hydrolases"/>
    <property type="match status" value="1"/>
</dbReference>
<keyword evidence="16 23" id="KW-0472">Membrane</keyword>
<evidence type="ECO:0000256" key="7">
    <source>
        <dbReference type="ARBA" id="ARBA00022679"/>
    </source>
</evidence>
<dbReference type="SUPFAM" id="SSF56112">
    <property type="entry name" value="Protein kinase-like (PK-like)"/>
    <property type="match status" value="1"/>
</dbReference>
<dbReference type="InterPro" id="IPR027640">
    <property type="entry name" value="Kinesin-like_fam"/>
</dbReference>
<dbReference type="PROSITE" id="PS50119">
    <property type="entry name" value="ZF_BBOX"/>
    <property type="match status" value="1"/>
</dbReference>
<accession>A0AAV2Z509</accession>
<evidence type="ECO:0000259" key="28">
    <source>
        <dbReference type="PROSITE" id="PS50119"/>
    </source>
</evidence>
<evidence type="ECO:0000256" key="12">
    <source>
        <dbReference type="ARBA" id="ARBA00022786"/>
    </source>
</evidence>
<comment type="catalytic activity">
    <reaction evidence="1">
        <text>S-ubiquitinyl-[E2 ubiquitin-conjugating enzyme]-L-cysteine + [acceptor protein]-L-lysine = [E2 ubiquitin-conjugating enzyme]-L-cysteine + N(6)-ubiquitinyl-[acceptor protein]-L-lysine.</text>
        <dbReference type="EC" id="2.3.2.27"/>
    </reaction>
</comment>
<dbReference type="PRINTS" id="PR00380">
    <property type="entry name" value="KINESINHEAVY"/>
</dbReference>
<evidence type="ECO:0000256" key="11">
    <source>
        <dbReference type="ARBA" id="ARBA00022741"/>
    </source>
</evidence>
<keyword evidence="18" id="KW-0206">Cytoskeleton</keyword>
<evidence type="ECO:0000256" key="2">
    <source>
        <dbReference type="ARBA" id="ARBA00004127"/>
    </source>
</evidence>
<evidence type="ECO:0000256" key="21">
    <source>
        <dbReference type="SAM" id="Coils"/>
    </source>
</evidence>
<feature type="compositionally biased region" description="Low complexity" evidence="22">
    <location>
        <begin position="2185"/>
        <end position="2201"/>
    </location>
</feature>
<dbReference type="PROSITE" id="PS50067">
    <property type="entry name" value="KINESIN_MOTOR_2"/>
    <property type="match status" value="1"/>
</dbReference>
<dbReference type="PROSITE" id="PS50089">
    <property type="entry name" value="ZF_RING_2"/>
    <property type="match status" value="1"/>
</dbReference>
<dbReference type="CDD" id="cd19757">
    <property type="entry name" value="Bbox1"/>
    <property type="match status" value="1"/>
</dbReference>
<dbReference type="InterPro" id="IPR011009">
    <property type="entry name" value="Kinase-like_dom_sf"/>
</dbReference>
<comment type="caution">
    <text evidence="29">The sequence shown here is derived from an EMBL/GenBank/DDBJ whole genome shotgun (WGS) entry which is preliminary data.</text>
</comment>
<dbReference type="InterPro" id="IPR021319">
    <property type="entry name" value="DUF2921"/>
</dbReference>
<dbReference type="InterPro" id="IPR019821">
    <property type="entry name" value="Kinesin_motor_CS"/>
</dbReference>
<dbReference type="Gene3D" id="3.30.200.20">
    <property type="entry name" value="Phosphorylase Kinase, domain 1"/>
    <property type="match status" value="1"/>
</dbReference>
<dbReference type="SUPFAM" id="SSF47769">
    <property type="entry name" value="SAM/Pointed domain"/>
    <property type="match status" value="1"/>
</dbReference>
<dbReference type="PANTHER" id="PTHR47969">
    <property type="entry name" value="CHROMOSOME-ASSOCIATED KINESIN KIF4A-RELATED"/>
    <property type="match status" value="1"/>
</dbReference>
<dbReference type="GO" id="GO:0061630">
    <property type="term" value="F:ubiquitin protein ligase activity"/>
    <property type="evidence" value="ECO:0007669"/>
    <property type="project" value="UniProtKB-EC"/>
</dbReference>
<feature type="compositionally biased region" description="Low complexity" evidence="22">
    <location>
        <begin position="2163"/>
        <end position="2175"/>
    </location>
</feature>
<dbReference type="GO" id="GO:0003777">
    <property type="term" value="F:microtubule motor activity"/>
    <property type="evidence" value="ECO:0007669"/>
    <property type="project" value="InterPro"/>
</dbReference>
<feature type="region of interest" description="Disordered" evidence="22">
    <location>
        <begin position="796"/>
        <end position="825"/>
    </location>
</feature>
<feature type="compositionally biased region" description="Basic and acidic residues" evidence="22">
    <location>
        <begin position="2202"/>
        <end position="2217"/>
    </location>
</feature>
<keyword evidence="30" id="KW-1185">Reference proteome</keyword>
<evidence type="ECO:0000259" key="25">
    <source>
        <dbReference type="PROSITE" id="PS50067"/>
    </source>
</evidence>
<evidence type="ECO:0000256" key="4">
    <source>
        <dbReference type="ARBA" id="ARBA00004906"/>
    </source>
</evidence>
<dbReference type="GO" id="GO:0005874">
    <property type="term" value="C:microtubule"/>
    <property type="evidence" value="ECO:0007669"/>
    <property type="project" value="UniProtKB-KW"/>
</dbReference>
<dbReference type="SMART" id="SM00336">
    <property type="entry name" value="BBOX"/>
    <property type="match status" value="1"/>
</dbReference>
<gene>
    <name evidence="29" type="ORF">N0F65_007278</name>
</gene>
<keyword evidence="19" id="KW-0863">Zinc-finger</keyword>
<evidence type="ECO:0000313" key="30">
    <source>
        <dbReference type="Proteomes" id="UP001146120"/>
    </source>
</evidence>
<dbReference type="Gene3D" id="3.40.850.10">
    <property type="entry name" value="Kinesin motor domain"/>
    <property type="match status" value="1"/>
</dbReference>
<evidence type="ECO:0000256" key="22">
    <source>
        <dbReference type="SAM" id="MobiDB-lite"/>
    </source>
</evidence>
<keyword evidence="19" id="KW-0862">Zinc</keyword>
<dbReference type="EMBL" id="DAKRPA010000048">
    <property type="protein sequence ID" value="DBA01381.1"/>
    <property type="molecule type" value="Genomic_DNA"/>
</dbReference>
<evidence type="ECO:0000259" key="27">
    <source>
        <dbReference type="PROSITE" id="PS50105"/>
    </source>
</evidence>
<evidence type="ECO:0000256" key="1">
    <source>
        <dbReference type="ARBA" id="ARBA00000900"/>
    </source>
</evidence>
<dbReference type="Proteomes" id="UP001146120">
    <property type="component" value="Unassembled WGS sequence"/>
</dbReference>
<feature type="coiled-coil region" evidence="21">
    <location>
        <begin position="1862"/>
        <end position="2022"/>
    </location>
</feature>
<dbReference type="SMART" id="SM00454">
    <property type="entry name" value="SAM"/>
    <property type="match status" value="1"/>
</dbReference>
<dbReference type="GO" id="GO:0008017">
    <property type="term" value="F:microtubule binding"/>
    <property type="evidence" value="ECO:0007669"/>
    <property type="project" value="InterPro"/>
</dbReference>
<keyword evidence="17 20" id="KW-0505">Motor protein</keyword>
<feature type="compositionally biased region" description="Basic and acidic residues" evidence="22">
    <location>
        <begin position="1"/>
        <end position="13"/>
    </location>
</feature>
<evidence type="ECO:0000256" key="19">
    <source>
        <dbReference type="PROSITE-ProRule" id="PRU00024"/>
    </source>
</evidence>
<name>A0AAV2Z509_9STRA</name>
<dbReference type="InterPro" id="IPR036961">
    <property type="entry name" value="Kinesin_motor_dom_sf"/>
</dbReference>
<dbReference type="InterPro" id="IPR000719">
    <property type="entry name" value="Prot_kinase_dom"/>
</dbReference>
<feature type="transmembrane region" description="Helical" evidence="23">
    <location>
        <begin position="421"/>
        <end position="440"/>
    </location>
</feature>
<evidence type="ECO:0000259" key="26">
    <source>
        <dbReference type="PROSITE" id="PS50089"/>
    </source>
</evidence>
<reference evidence="29" key="1">
    <citation type="submission" date="2022-11" db="EMBL/GenBank/DDBJ databases">
        <authorList>
            <person name="Morgan W.R."/>
            <person name="Tartar A."/>
        </authorList>
    </citation>
    <scope>NUCLEOTIDE SEQUENCE</scope>
    <source>
        <strain evidence="29">ARSEF 373</strain>
    </source>
</reference>
<feature type="binding site" evidence="20">
    <location>
        <begin position="1545"/>
        <end position="1552"/>
    </location>
    <ligand>
        <name>ATP</name>
        <dbReference type="ChEBI" id="CHEBI:30616"/>
    </ligand>
</feature>
<comment type="pathway">
    <text evidence="4">Protein modification; protein ubiquitination.</text>
</comment>
<dbReference type="GO" id="GO:0004672">
    <property type="term" value="F:protein kinase activity"/>
    <property type="evidence" value="ECO:0007669"/>
    <property type="project" value="InterPro"/>
</dbReference>
<sequence>MIRAAFHESERQRAGGGDDGGGGGGGGGDDDAPMIRNGNDLNPFTGNYNFGPMEAEFRHQQLQRQRMQLLSMAIFLCFMVLFFDNRAESSRQNRTFGSSHLGNRNNGNGGRAPGVSDAANDSLRLERVHALQDKLWHEPGYSPAAPSLNTSGIYSGAWKSLTQDEFNTMKENVSDIVPFLKIDRDAHLQQYTQPVDTGHAWFFLKMKPPASKELADDVAYATGQIVIYDEQTSLAATIMPVQGVFLRKLGKMTLFGNAPDASVQLLYKRNVTLPEDALNASRESPIPMEELVRRYQMDMHGEPPTVEGIPFTYHSNEYGAVDISPPRYTYITRFRNSDSFSDQCVSVVEMQMMNESAVTGSNHLDLPDPDEEDEVDDGVGDPFGLRHMRLVGTLASENCGLYMKVEARFREENLDLFFSKASHYAVLMTFIAMAEIYFLLRQLQISNTQATAAKVSLLTIGQQAVVDSYLCLGHLTVGIVSKNVFTAFASVAFVKLIIFSVFEMRYLLIIWKARRPQGFSEGWLTLRRELTTLYSRFYLSLLMGLITFYNFWGYLPWLVFLAYSFWVPQMVHNVHREVRNPFDLGYLYGISTLRMFLPLYFYGCPSNFLTAFPMSDSKVNPSFCGVLVVWMVLQVGILSLQQKYGPRFFVPARFLPVKYNYERRINVQEMSLLRNSSNDDDSNDCVICMVELDMSARDYMIAPCDHVFHRECLQGWMQVKMECPTCPTHDTCLYGSVVGLDAMMKSVAVMAIPELGSGELVCDECEEAIADVTCEGCGLVYCAACDDVRHRKGNLAQHERRRLQRADMTLGQDDGSAELGNNNNNSSLNEINDDMRNTTTSAWSVPQVLAWLALHELECFHDEVATHGIDGEFLLSTRMDEFLDTTSSASRGLKKKLSREVQKLKSKLAATTERAVVAPPALSTMGAPAPMSSFRRPGMNLRVNVDVQPAVRAPDDVRFSPVTALRSKINHGQLDDTKGRVNRRRSALPTLETSAPPPAPLEPRRSKSVISTPLRIDVDGPIRNETRDPLETRNELRSGRQAFGGLNLDIMQVKREENAVEASFDFSAEGRLQTQGFDINTRGISNVPFPHQHLIKRAPLGTKEYLINLKELGHGAGGKVYKSLYVPTFKLVATKVIRIFDQNKRHQMVRELKSLYVNFVPITDTTSRSTCDELVVFYDAYTNPEVGSVSIVLEYMDDGSLEDKYMQKSSHKCSEKELANIAYCGLKGLAFLHEHHQLHRDIKPSNMLLNRQGMVKISDFGISRDLESTLAKAATFTGTLLYMAPERISGGMYSYPSDIWSFGLALMACAIGKIPVPTKEGYWGVVHAVQEQPSPKLSDYGDDFSTELCDLLDQCLQKNPMMRPPAAKLLEHPFIKKNYAPAEPAVAQGEVSARAMADLDNIAASVRTWCQEHAETLLSPTAASSGPFHNVPNAVKIQSLADQLHIPMATKLAKSDECVRVMVRIRPMSNKEKQDGRQVVTTANFDRAEVTILNPAAATTEPPKSFTFDAAFGSESTQQQVYDTAGTEIVEAVMQGYNGTIFAYGQTGAGKSHTMEGYGDQPGIIPNSFKHVFDKVAISHNKRILVRASYLEIYNEEIRDLLGKDPKARLDLKENADSGVYVKSLTAQVVKDAAEIDHVMQMGKKNRSVGATLMNQTSSRSHSIFTIVVECLSENGTDGKDHVCVGKLNLVDLAGSERQSKTGATGERLQEANKINLSLSALGNVISALVDGKSKHIPYRDSKLTRLLQDSLGGNTKTVMIANCGPADYNYEETLTTLRYASRAKNIKNKPKINEDPKDAMIREFQEEIEALKAKLMAMEQDGSGGGAGGGGVGGGKGPQEPEIVEVEKVVEKVVIEKGVSEEEAKAIAEKAQREKDEIVKSTQDEIALAAKDKAIAEHNKREIELKLERERKQAEELALQQKALMEKLSSLQAKLLIGGEMMNKAAQQEDELRRTKLELEERKRQELHLARELAEQEESNLMREEKYQSLQEEAEAKARKLKKVYTKVKEVLSEIKQMEKAHGREREDLLDTIRQLTTQLKLRTLVLDYFIPPEAAALLESRVRWNDEEDDYVMDKLELAGNTLRPRQRPPSASGLRRPETSSEGKSRKKYVPVVDEDGLGEEDEIALAEEMELQRNPFFMYVSDEDGDGYAPAAHRKKPASTNSGGTSSSSYSRPKTAKKSSKSSSSTSSSSSSKTSSKSRPETAKRRSEKKQEA</sequence>
<evidence type="ECO:0000256" key="18">
    <source>
        <dbReference type="ARBA" id="ARBA00023212"/>
    </source>
</evidence>
<dbReference type="InterPro" id="IPR000315">
    <property type="entry name" value="Znf_B-box"/>
</dbReference>
<feature type="transmembrane region" description="Helical" evidence="23">
    <location>
        <begin position="452"/>
        <end position="475"/>
    </location>
</feature>
<dbReference type="InterPro" id="IPR001660">
    <property type="entry name" value="SAM"/>
</dbReference>
<evidence type="ECO:0000313" key="29">
    <source>
        <dbReference type="EMBL" id="DBA01381.1"/>
    </source>
</evidence>
<evidence type="ECO:0000256" key="20">
    <source>
        <dbReference type="PROSITE-ProRule" id="PRU00283"/>
    </source>
</evidence>
<dbReference type="Gene3D" id="1.10.510.10">
    <property type="entry name" value="Transferase(Phosphotransferase) domain 1"/>
    <property type="match status" value="1"/>
</dbReference>